<accession>A0A147BPS0</accession>
<dbReference type="EMBL" id="GEGO01002657">
    <property type="protein sequence ID" value="JAR92747.1"/>
    <property type="molecule type" value="Transcribed_RNA"/>
</dbReference>
<protein>
    <submittedName>
        <fullName evidence="1">Uncharacterized protein</fullName>
    </submittedName>
</protein>
<dbReference type="AlphaFoldDB" id="A0A147BPS0"/>
<reference evidence="1" key="1">
    <citation type="journal article" date="2018" name="PLoS Negl. Trop. Dis.">
        <title>Sialome diversity of ticks revealed by RNAseq of single tick salivary glands.</title>
        <authorList>
            <person name="Perner J."/>
            <person name="Kropackova S."/>
            <person name="Kopacek P."/>
            <person name="Ribeiro J.M."/>
        </authorList>
    </citation>
    <scope>NUCLEOTIDE SEQUENCE</scope>
    <source>
        <strain evidence="1">Siblings of single egg batch collected in Ceske Budejovice</strain>
        <tissue evidence="1">Salivary glands</tissue>
    </source>
</reference>
<sequence>MPLLTSSLFFSGTATPRKDPSTERQTFSTGTVLIARPHQSAPSVPTCLKSCGDFPHVPLTSALFFSGTMSLQRTVRIDPRLEPQSFSTGTVLLACPHCSASSFPARLGSCGDLLFFPDDPSAAAAGTLQLQCAFVQGLQASVVADRRRGDAELAALVVESHLRVDV</sequence>
<proteinExistence type="predicted"/>
<organism evidence="1">
    <name type="scientific">Ixodes ricinus</name>
    <name type="common">Common tick</name>
    <name type="synonym">Acarus ricinus</name>
    <dbReference type="NCBI Taxonomy" id="34613"/>
    <lineage>
        <taxon>Eukaryota</taxon>
        <taxon>Metazoa</taxon>
        <taxon>Ecdysozoa</taxon>
        <taxon>Arthropoda</taxon>
        <taxon>Chelicerata</taxon>
        <taxon>Arachnida</taxon>
        <taxon>Acari</taxon>
        <taxon>Parasitiformes</taxon>
        <taxon>Ixodida</taxon>
        <taxon>Ixodoidea</taxon>
        <taxon>Ixodidae</taxon>
        <taxon>Ixodinae</taxon>
        <taxon>Ixodes</taxon>
    </lineage>
</organism>
<evidence type="ECO:0000313" key="1">
    <source>
        <dbReference type="EMBL" id="JAR92747.1"/>
    </source>
</evidence>
<name>A0A147BPS0_IXORI</name>